<proteinExistence type="predicted"/>
<feature type="transmembrane region" description="Helical" evidence="2">
    <location>
        <begin position="58"/>
        <end position="77"/>
    </location>
</feature>
<gene>
    <name evidence="3" type="ORF">BKA00_004309</name>
</gene>
<dbReference type="Proteomes" id="UP000546324">
    <property type="component" value="Unassembled WGS sequence"/>
</dbReference>
<comment type="caution">
    <text evidence="3">The sequence shown here is derived from an EMBL/GenBank/DDBJ whole genome shotgun (WGS) entry which is preliminary data.</text>
</comment>
<keyword evidence="2" id="KW-1133">Transmembrane helix</keyword>
<feature type="region of interest" description="Disordered" evidence="1">
    <location>
        <begin position="1"/>
        <end position="22"/>
    </location>
</feature>
<keyword evidence="2" id="KW-0472">Membrane</keyword>
<dbReference type="EMBL" id="JACHMQ010000001">
    <property type="protein sequence ID" value="MBB6397395.1"/>
    <property type="molecule type" value="Genomic_DNA"/>
</dbReference>
<keyword evidence="4" id="KW-1185">Reference proteome</keyword>
<reference evidence="3 4" key="1">
    <citation type="submission" date="2020-08" db="EMBL/GenBank/DDBJ databases">
        <title>Sequencing the genomes of 1000 actinobacteria strains.</title>
        <authorList>
            <person name="Klenk H.-P."/>
        </authorList>
    </citation>
    <scope>NUCLEOTIDE SEQUENCE [LARGE SCALE GENOMIC DNA]</scope>
    <source>
        <strain evidence="3 4">DSM 43675</strain>
    </source>
</reference>
<sequence>MTTRTRTTRPHSGRTGARTRRTRPGYRLAFADRFMLAGSTGGAVYLFALHLAQLPTGTAAAAGVLVFAFALGVLVAVKRLPHLRPLPTWRPRR</sequence>
<evidence type="ECO:0000313" key="3">
    <source>
        <dbReference type="EMBL" id="MBB6397395.1"/>
    </source>
</evidence>
<keyword evidence="2" id="KW-0812">Transmembrane</keyword>
<evidence type="ECO:0000256" key="2">
    <source>
        <dbReference type="SAM" id="Phobius"/>
    </source>
</evidence>
<organism evidence="3 4">
    <name type="scientific">Actinomadura coerulea</name>
    <dbReference type="NCBI Taxonomy" id="46159"/>
    <lineage>
        <taxon>Bacteria</taxon>
        <taxon>Bacillati</taxon>
        <taxon>Actinomycetota</taxon>
        <taxon>Actinomycetes</taxon>
        <taxon>Streptosporangiales</taxon>
        <taxon>Thermomonosporaceae</taxon>
        <taxon>Actinomadura</taxon>
    </lineage>
</organism>
<feature type="transmembrane region" description="Helical" evidence="2">
    <location>
        <begin position="30"/>
        <end position="52"/>
    </location>
</feature>
<dbReference type="AlphaFoldDB" id="A0A7X0L0E8"/>
<accession>A0A7X0L0E8</accession>
<evidence type="ECO:0000313" key="4">
    <source>
        <dbReference type="Proteomes" id="UP000546324"/>
    </source>
</evidence>
<name>A0A7X0L0E8_9ACTN</name>
<evidence type="ECO:0000256" key="1">
    <source>
        <dbReference type="SAM" id="MobiDB-lite"/>
    </source>
</evidence>
<protein>
    <submittedName>
        <fullName evidence="3">Uncharacterized protein</fullName>
    </submittedName>
</protein>
<dbReference type="RefSeq" id="WP_185027689.1">
    <property type="nucleotide sequence ID" value="NZ_JACHMQ010000001.1"/>
</dbReference>